<dbReference type="InterPro" id="IPR054708">
    <property type="entry name" value="MTPAP-like_central"/>
</dbReference>
<reference evidence="5" key="1">
    <citation type="journal article" date="2011" name="PLoS Biol.">
        <title>Gene gain and loss during evolution of obligate parasitism in the white rust pathogen of Arabidopsis thaliana.</title>
        <authorList>
            <person name="Kemen E."/>
            <person name="Gardiner A."/>
            <person name="Schultz-Larsen T."/>
            <person name="Kemen A.C."/>
            <person name="Balmuth A.L."/>
            <person name="Robert-Seilaniantz A."/>
            <person name="Bailey K."/>
            <person name="Holub E."/>
            <person name="Studholme D.J."/>
            <person name="Maclean D."/>
            <person name="Jones J.D."/>
        </authorList>
    </citation>
    <scope>NUCLEOTIDE SEQUENCE</scope>
</reference>
<dbReference type="InterPro" id="IPR019734">
    <property type="entry name" value="TPR_rpt"/>
</dbReference>
<dbReference type="Pfam" id="PF26180">
    <property type="entry name" value="PAP-OAS1"/>
    <property type="match status" value="1"/>
</dbReference>
<dbReference type="AlphaFoldDB" id="F0WRF6"/>
<feature type="repeat" description="TPR" evidence="1">
    <location>
        <begin position="88"/>
        <end position="121"/>
    </location>
</feature>
<gene>
    <name evidence="5" type="primary">AlNc14C213G8959</name>
    <name evidence="5" type="ORF">ALNC14_100630</name>
</gene>
<evidence type="ECO:0000256" key="2">
    <source>
        <dbReference type="SAM" id="MobiDB-lite"/>
    </source>
</evidence>
<dbReference type="Gene3D" id="1.25.40.10">
    <property type="entry name" value="Tetratricopeptide repeat domain"/>
    <property type="match status" value="3"/>
</dbReference>
<reference evidence="5" key="2">
    <citation type="submission" date="2011-02" db="EMBL/GenBank/DDBJ databases">
        <authorList>
            <person name="MacLean D."/>
        </authorList>
    </citation>
    <scope>NUCLEOTIDE SEQUENCE</scope>
</reference>
<feature type="compositionally biased region" description="Polar residues" evidence="2">
    <location>
        <begin position="1184"/>
        <end position="1193"/>
    </location>
</feature>
<dbReference type="InterPro" id="IPR011990">
    <property type="entry name" value="TPR-like_helical_dom_sf"/>
</dbReference>
<dbReference type="SUPFAM" id="SSF48452">
    <property type="entry name" value="TPR-like"/>
    <property type="match status" value="2"/>
</dbReference>
<organism evidence="5">
    <name type="scientific">Albugo laibachii Nc14</name>
    <dbReference type="NCBI Taxonomy" id="890382"/>
    <lineage>
        <taxon>Eukaryota</taxon>
        <taxon>Sar</taxon>
        <taxon>Stramenopiles</taxon>
        <taxon>Oomycota</taxon>
        <taxon>Peronosporomycetes</taxon>
        <taxon>Albuginales</taxon>
        <taxon>Albuginaceae</taxon>
        <taxon>Albugo</taxon>
    </lineage>
</organism>
<dbReference type="Pfam" id="PF13432">
    <property type="entry name" value="TPR_16"/>
    <property type="match status" value="1"/>
</dbReference>
<dbReference type="Gene3D" id="3.30.460.10">
    <property type="entry name" value="Beta Polymerase, domain 2"/>
    <property type="match status" value="1"/>
</dbReference>
<feature type="region of interest" description="Disordered" evidence="2">
    <location>
        <begin position="1137"/>
        <end position="1193"/>
    </location>
</feature>
<dbReference type="SMART" id="SM00028">
    <property type="entry name" value="TPR"/>
    <property type="match status" value="8"/>
</dbReference>
<dbReference type="InterPro" id="IPR043519">
    <property type="entry name" value="NT_sf"/>
</dbReference>
<accession>F0WRF6</accession>
<dbReference type="EMBL" id="FR824258">
    <property type="protein sequence ID" value="CCA23919.1"/>
    <property type="molecule type" value="Genomic_DNA"/>
</dbReference>
<feature type="domain" description="Poly(A) RNA polymerase mitochondrial-like central palm" evidence="3">
    <location>
        <begin position="724"/>
        <end position="881"/>
    </location>
</feature>
<dbReference type="SUPFAM" id="SSF81301">
    <property type="entry name" value="Nucleotidyltransferase"/>
    <property type="match status" value="1"/>
</dbReference>
<sequence>MLTEVDQRIQFPVTASTATSTLRSSNASPLSDRIKSHEKPLEWTEYRSRYLKKAEELMDQKLYDAAIAAFSRAVSDLEKKKGENGSRIKALYRRAECFMLTKQFQRAVEDLTKVIAETPSNGRFFLQRAQAYGHLKEFHLALKDYEQVELFFTEESSSGSRNPLPGQQETIRSTHFAKALVYKEMNNTTLALRELSQAESLDQRLFYVAQIAFVRSKLYLKSHQKRLALLELNKYVEIDRSGTQMDLLEKSDFIDVLLARADILVSLAKEEEVKALSDLNSRSMEDGECFASFPLKQSEWDSPPFQHPVSVQFVERALEDYTELLALDPEDTHVLRLRAETYALVHAFEKSLCDLETARALDPHDFDTIMAIAKIQGFQSEWNEAIASMNHILDENPEYIAALFLRGKLFERIESLTHALADYTRIIDTQHLKVEEAMESEGWISKKKGQKSRETDAQGKTTSDGARALLLRARIFVVLEDFEAALTDYSRILDSFPNHLDAQLEQQSTQEAFQTHTQAQAEQAISWLLAQDQSVEAARKKKKKKKKARQCEILQDAPKLLEPIEAIQTLPPISREQVWDTVEDSPKSQTTTASRVVLMDEKYLRKRQKQLENLRKELQFVTDAETLSGVLERVERKQMTEQLADEIAQAKRRSSEPKAQDFVHRPIDYTLAMREIELEEALQAQKTEIAHLRAQLDKCHCSTHSDALPQRISLPLRLSSRVETSVKKLIHALSPTHEADQARCNILAYLRHLLELQFPRSSSILFFPTGSFPCKTYLPDADLDVCLLVPRSMEPTWFFSVVQMLCFAATNDVHAEPKHSLESVQAPSWMNSTSSTGNTVRNVTFINADVRVVKCTIDNVAVDITVNRVGALGALVLLDTFDLRVGRHHLFKQSLVLIKAWCALDCLEGGQGCGVLGSKNGAFSTYAVNTMVMTLFNRWGYRIQHPLEALHLFLDIMTQFPWQECAWTIFGPVLFTQLYQNLSSRIVPPGWETASANCLITREDIEQIRVCLNEYFGSFDVSLGTETNAVFPLRSFNMIDPLQLGNNLARSVLPEIFPSLQVMFRDGRDRLDRVLSEEKTVMEFFKHSWKLYGRGDGWRPDLLLHPRQLWVQANGRDEKDESGSDTKWKSLIPEYLRPCRRDPGQNYKRGNGRRRTTSPSYRRSSSSGPAGNAASRRLHLDQHGVSSPSESIG</sequence>
<evidence type="ECO:0000259" key="4">
    <source>
        <dbReference type="Pfam" id="PF26180"/>
    </source>
</evidence>
<name>F0WRF6_9STRA</name>
<feature type="domain" description="PAP/OAS1 substrate-binding-related" evidence="4">
    <location>
        <begin position="885"/>
        <end position="1082"/>
    </location>
</feature>
<dbReference type="Pfam" id="PF22600">
    <property type="entry name" value="MTPAP-like_central"/>
    <property type="match status" value="1"/>
</dbReference>
<feature type="compositionally biased region" description="Low complexity" evidence="2">
    <location>
        <begin position="1157"/>
        <end position="1175"/>
    </location>
</feature>
<dbReference type="InterPro" id="IPR058920">
    <property type="entry name" value="PAP-OAS1-bd-rel"/>
</dbReference>
<dbReference type="SUPFAM" id="SSF81631">
    <property type="entry name" value="PAP/OAS1 substrate-binding domain"/>
    <property type="match status" value="1"/>
</dbReference>
<evidence type="ECO:0000256" key="1">
    <source>
        <dbReference type="PROSITE-ProRule" id="PRU00339"/>
    </source>
</evidence>
<dbReference type="InterPro" id="IPR058921">
    <property type="entry name" value="PAP/OAS1-rel"/>
</dbReference>
<dbReference type="HOGENOM" id="CLU_001181_0_0_1"/>
<evidence type="ECO:0000259" key="3">
    <source>
        <dbReference type="Pfam" id="PF22600"/>
    </source>
</evidence>
<dbReference type="PANTHER" id="PTHR45979:SF30">
    <property type="entry name" value="NUCLEOTIDYLTRANSFERASE"/>
    <property type="match status" value="1"/>
</dbReference>
<evidence type="ECO:0000313" key="5">
    <source>
        <dbReference type="EMBL" id="CCA23919.1"/>
    </source>
</evidence>
<keyword evidence="1" id="KW-0802">TPR repeat</keyword>
<protein>
    <submittedName>
        <fullName evidence="5">Uncharacterized protein AlNc14C213G8959</fullName>
    </submittedName>
</protein>
<proteinExistence type="predicted"/>
<feature type="repeat" description="TPR" evidence="1">
    <location>
        <begin position="466"/>
        <end position="499"/>
    </location>
</feature>
<dbReference type="PROSITE" id="PS50005">
    <property type="entry name" value="TPR"/>
    <property type="match status" value="2"/>
</dbReference>
<dbReference type="PANTHER" id="PTHR45979">
    <property type="entry name" value="PAP/OAS1 SUBSTRATE-BINDING DOMAIN SUPERFAMILY"/>
    <property type="match status" value="1"/>
</dbReference>